<dbReference type="GO" id="GO:0009229">
    <property type="term" value="P:thiamine diphosphate biosynthetic process"/>
    <property type="evidence" value="ECO:0007669"/>
    <property type="project" value="UniProtKB-UniRule"/>
</dbReference>
<dbReference type="eggNOG" id="COG0352">
    <property type="taxonomic scope" value="Bacteria"/>
</dbReference>
<dbReference type="CDD" id="cd00564">
    <property type="entry name" value="TMP_TenI"/>
    <property type="match status" value="1"/>
</dbReference>
<feature type="binding site" evidence="9">
    <location>
        <begin position="167"/>
        <end position="169"/>
    </location>
    <ligand>
        <name>2-[(2R,5Z)-2-carboxy-4-methylthiazol-5(2H)-ylidene]ethyl phosphate</name>
        <dbReference type="ChEBI" id="CHEBI:62899"/>
    </ligand>
</feature>
<dbReference type="InterPro" id="IPR034291">
    <property type="entry name" value="TMP_synthase"/>
</dbReference>
<comment type="catalytic activity">
    <reaction evidence="8 9 10">
        <text>2-[(2R,5Z)-2-carboxy-4-methylthiazol-5(2H)-ylidene]ethyl phosphate + 4-amino-2-methyl-5-(diphosphooxymethyl)pyrimidine + 2 H(+) = thiamine phosphate + CO2 + diphosphate</text>
        <dbReference type="Rhea" id="RHEA:47844"/>
        <dbReference type="ChEBI" id="CHEBI:15378"/>
        <dbReference type="ChEBI" id="CHEBI:16526"/>
        <dbReference type="ChEBI" id="CHEBI:33019"/>
        <dbReference type="ChEBI" id="CHEBI:37575"/>
        <dbReference type="ChEBI" id="CHEBI:57841"/>
        <dbReference type="ChEBI" id="CHEBI:62899"/>
        <dbReference type="EC" id="2.5.1.3"/>
    </reaction>
</comment>
<evidence type="ECO:0000256" key="10">
    <source>
        <dbReference type="RuleBase" id="RU003826"/>
    </source>
</evidence>
<accession>M1NFT1</accession>
<evidence type="ECO:0000256" key="8">
    <source>
        <dbReference type="ARBA" id="ARBA00047883"/>
    </source>
</evidence>
<dbReference type="Proteomes" id="UP000011721">
    <property type="component" value="Chromosome"/>
</dbReference>
<comment type="catalytic activity">
    <reaction evidence="6 9 10">
        <text>4-methyl-5-(2-phosphooxyethyl)-thiazole + 4-amino-2-methyl-5-(diphosphooxymethyl)pyrimidine + H(+) = thiamine phosphate + diphosphate</text>
        <dbReference type="Rhea" id="RHEA:22328"/>
        <dbReference type="ChEBI" id="CHEBI:15378"/>
        <dbReference type="ChEBI" id="CHEBI:33019"/>
        <dbReference type="ChEBI" id="CHEBI:37575"/>
        <dbReference type="ChEBI" id="CHEBI:57841"/>
        <dbReference type="ChEBI" id="CHEBI:58296"/>
        <dbReference type="EC" id="2.5.1.3"/>
    </reaction>
</comment>
<comment type="similarity">
    <text evidence="9 10">Belongs to the thiamine-phosphate synthase family.</text>
</comment>
<keyword evidence="2 9" id="KW-0808">Transferase</keyword>
<feature type="binding site" evidence="9">
    <location>
        <position position="170"/>
    </location>
    <ligand>
        <name>4-amino-2-methyl-5-(diphosphooxymethyl)pyrimidine</name>
        <dbReference type="ChEBI" id="CHEBI:57841"/>
    </ligand>
</feature>
<evidence type="ECO:0000259" key="12">
    <source>
        <dbReference type="Pfam" id="PF02581"/>
    </source>
</evidence>
<dbReference type="STRING" id="1167006.UWK_01939"/>
<protein>
    <recommendedName>
        <fullName evidence="9">Thiamine-phosphate synthase</fullName>
        <shortName evidence="9">TP synthase</shortName>
        <shortName evidence="9">TPS</shortName>
        <ecNumber evidence="9">2.5.1.3</ecNumber>
    </recommendedName>
    <alternativeName>
        <fullName evidence="9">Thiamine-phosphate pyrophosphorylase</fullName>
        <shortName evidence="9">TMP pyrophosphorylase</shortName>
        <shortName evidence="9">TMP-PPase</shortName>
    </alternativeName>
</protein>
<dbReference type="SUPFAM" id="SSF51391">
    <property type="entry name" value="Thiamin phosphate synthase"/>
    <property type="match status" value="1"/>
</dbReference>
<dbReference type="PANTHER" id="PTHR20857:SF15">
    <property type="entry name" value="THIAMINE-PHOSPHATE SYNTHASE"/>
    <property type="match status" value="1"/>
</dbReference>
<keyword evidence="14" id="KW-1185">Reference proteome</keyword>
<evidence type="ECO:0000256" key="9">
    <source>
        <dbReference type="HAMAP-Rule" id="MF_00097"/>
    </source>
</evidence>
<dbReference type="InterPro" id="IPR022998">
    <property type="entry name" value="ThiamineP_synth_TenI"/>
</dbReference>
<feature type="binding site" evidence="9">
    <location>
        <position position="97"/>
    </location>
    <ligand>
        <name>4-amino-2-methyl-5-(diphosphooxymethyl)pyrimidine</name>
        <dbReference type="ChEBI" id="CHEBI:57841"/>
    </ligand>
</feature>
<feature type="binding site" evidence="9">
    <location>
        <position position="135"/>
    </location>
    <ligand>
        <name>4-amino-2-methyl-5-(diphosphooxymethyl)pyrimidine</name>
        <dbReference type="ChEBI" id="CHEBI:57841"/>
    </ligand>
</feature>
<feature type="binding site" evidence="9">
    <location>
        <position position="98"/>
    </location>
    <ligand>
        <name>Mg(2+)</name>
        <dbReference type="ChEBI" id="CHEBI:18420"/>
    </ligand>
</feature>
<organism evidence="13 14">
    <name type="scientific">Desulfocapsa sulfexigens (strain DSM 10523 / SB164P1)</name>
    <dbReference type="NCBI Taxonomy" id="1167006"/>
    <lineage>
        <taxon>Bacteria</taxon>
        <taxon>Pseudomonadati</taxon>
        <taxon>Thermodesulfobacteriota</taxon>
        <taxon>Desulfobulbia</taxon>
        <taxon>Desulfobulbales</taxon>
        <taxon>Desulfocapsaceae</taxon>
        <taxon>Desulfocapsa</taxon>
    </lineage>
</organism>
<dbReference type="PANTHER" id="PTHR20857">
    <property type="entry name" value="THIAMINE-PHOSPHATE PYROPHOSPHORYLASE"/>
    <property type="match status" value="1"/>
</dbReference>
<dbReference type="NCBIfam" id="TIGR00693">
    <property type="entry name" value="thiE"/>
    <property type="match status" value="1"/>
</dbReference>
<evidence type="ECO:0000256" key="5">
    <source>
        <dbReference type="ARBA" id="ARBA00022977"/>
    </source>
</evidence>
<evidence type="ECO:0000313" key="14">
    <source>
        <dbReference type="Proteomes" id="UP000011721"/>
    </source>
</evidence>
<evidence type="ECO:0000256" key="11">
    <source>
        <dbReference type="RuleBase" id="RU004253"/>
    </source>
</evidence>
<feature type="domain" description="Thiamine phosphate synthase/TenI" evidence="12">
    <location>
        <begin position="35"/>
        <end position="221"/>
    </location>
</feature>
<comment type="pathway">
    <text evidence="1 9 11">Cofactor biosynthesis; thiamine diphosphate biosynthesis; thiamine phosphate from 4-amino-2-methyl-5-diphosphomethylpyrimidine and 4-methyl-5-(2-phosphoethyl)-thiazole: step 1/1.</text>
</comment>
<dbReference type="HOGENOM" id="CLU_018272_3_2_7"/>
<dbReference type="EC" id="2.5.1.3" evidence="9"/>
<feature type="binding site" evidence="9">
    <location>
        <position position="198"/>
    </location>
    <ligand>
        <name>2-[(2R,5Z)-2-carboxy-4-methylthiazol-5(2H)-ylidene]ethyl phosphate</name>
        <dbReference type="ChEBI" id="CHEBI:62899"/>
    </ligand>
</feature>
<dbReference type="Pfam" id="PF02581">
    <property type="entry name" value="TMP-TENI"/>
    <property type="match status" value="1"/>
</dbReference>
<evidence type="ECO:0000256" key="6">
    <source>
        <dbReference type="ARBA" id="ARBA00047334"/>
    </source>
</evidence>
<evidence type="ECO:0000256" key="1">
    <source>
        <dbReference type="ARBA" id="ARBA00005165"/>
    </source>
</evidence>
<keyword evidence="5 9" id="KW-0784">Thiamine biosynthesis</keyword>
<dbReference type="UniPathway" id="UPA00060">
    <property type="reaction ID" value="UER00141"/>
</dbReference>
<evidence type="ECO:0000256" key="2">
    <source>
        <dbReference type="ARBA" id="ARBA00022679"/>
    </source>
</evidence>
<feature type="binding site" evidence="9">
    <location>
        <begin position="65"/>
        <end position="69"/>
    </location>
    <ligand>
        <name>4-amino-2-methyl-5-(diphosphooxymethyl)pyrimidine</name>
        <dbReference type="ChEBI" id="CHEBI:57841"/>
    </ligand>
</feature>
<feature type="binding site" evidence="9">
    <location>
        <begin position="218"/>
        <end position="219"/>
    </location>
    <ligand>
        <name>2-[(2R,5Z)-2-carboxy-4-methylthiazol-5(2H)-ylidene]ethyl phosphate</name>
        <dbReference type="ChEBI" id="CHEBI:62899"/>
    </ligand>
</feature>
<comment type="catalytic activity">
    <reaction evidence="7 9 10">
        <text>2-(2-carboxy-4-methylthiazol-5-yl)ethyl phosphate + 4-amino-2-methyl-5-(diphosphooxymethyl)pyrimidine + 2 H(+) = thiamine phosphate + CO2 + diphosphate</text>
        <dbReference type="Rhea" id="RHEA:47848"/>
        <dbReference type="ChEBI" id="CHEBI:15378"/>
        <dbReference type="ChEBI" id="CHEBI:16526"/>
        <dbReference type="ChEBI" id="CHEBI:33019"/>
        <dbReference type="ChEBI" id="CHEBI:37575"/>
        <dbReference type="ChEBI" id="CHEBI:57841"/>
        <dbReference type="ChEBI" id="CHEBI:62890"/>
        <dbReference type="EC" id="2.5.1.3"/>
    </reaction>
</comment>
<dbReference type="AlphaFoldDB" id="M1NFT1"/>
<proteinExistence type="inferred from homology"/>
<comment type="cofactor">
    <cofactor evidence="9">
        <name>Mg(2+)</name>
        <dbReference type="ChEBI" id="CHEBI:18420"/>
    </cofactor>
    <text evidence="9">Binds 1 Mg(2+) ion per subunit.</text>
</comment>
<dbReference type="GO" id="GO:0000287">
    <property type="term" value="F:magnesium ion binding"/>
    <property type="evidence" value="ECO:0007669"/>
    <property type="project" value="UniProtKB-UniRule"/>
</dbReference>
<dbReference type="HAMAP" id="MF_00097">
    <property type="entry name" value="TMP_synthase"/>
    <property type="match status" value="1"/>
</dbReference>
<evidence type="ECO:0000256" key="4">
    <source>
        <dbReference type="ARBA" id="ARBA00022842"/>
    </source>
</evidence>
<evidence type="ECO:0000256" key="7">
    <source>
        <dbReference type="ARBA" id="ARBA00047851"/>
    </source>
</evidence>
<dbReference type="Gene3D" id="3.20.20.70">
    <property type="entry name" value="Aldolase class I"/>
    <property type="match status" value="1"/>
</dbReference>
<keyword evidence="4 9" id="KW-0460">Magnesium</keyword>
<dbReference type="KEGG" id="dsf:UWK_01939"/>
<gene>
    <name evidence="9" type="primary">thiE</name>
    <name evidence="13" type="ordered locus">UWK_01939</name>
</gene>
<evidence type="ECO:0000313" key="13">
    <source>
        <dbReference type="EMBL" id="AGF78489.1"/>
    </source>
</evidence>
<feature type="binding site" evidence="9">
    <location>
        <position position="117"/>
    </location>
    <ligand>
        <name>Mg(2+)</name>
        <dbReference type="ChEBI" id="CHEBI:18420"/>
    </ligand>
</feature>
<comment type="function">
    <text evidence="9">Condenses 4-methyl-5-(beta-hydroxyethyl)thiazole monophosphate (THZ-P) and 2-methyl-4-amino-5-hydroxymethyl pyrimidine pyrophosphate (HMP-PP) to form thiamine monophosphate (TMP).</text>
</comment>
<dbReference type="EMBL" id="CP003985">
    <property type="protein sequence ID" value="AGF78489.1"/>
    <property type="molecule type" value="Genomic_DNA"/>
</dbReference>
<sequence>MLEREGKHMMQSVQGVVNHQLYESRLKQFEDEVGVYPVSCERLAAGRSDLEWLDQVIAGGSRIVQLRDKDSSDRDLLAKARYFRKKTSEAGVLFFLNDRLDIALLSDADGMHVGQKDLPPSEIRKLAPDILIGFSCNTEEQVRVLGEEVKRGTSAVSYYNIGPLFETGTKEGLHHFLGADGIGKFSRHCSLPFTVMGGIKLGHLDEVLRAGARRVAVVTALSGADDIAFETAHWQQRVLSGRKESC</sequence>
<dbReference type="InterPro" id="IPR036206">
    <property type="entry name" value="ThiamineP_synth_sf"/>
</dbReference>
<dbReference type="GO" id="GO:0004789">
    <property type="term" value="F:thiamine-phosphate diphosphorylase activity"/>
    <property type="evidence" value="ECO:0007669"/>
    <property type="project" value="UniProtKB-UniRule"/>
</dbReference>
<dbReference type="GO" id="GO:0009228">
    <property type="term" value="P:thiamine biosynthetic process"/>
    <property type="evidence" value="ECO:0007669"/>
    <property type="project" value="UniProtKB-KW"/>
</dbReference>
<dbReference type="InterPro" id="IPR013785">
    <property type="entry name" value="Aldolase_TIM"/>
</dbReference>
<name>M1NFT1_DESSD</name>
<reference evidence="14" key="1">
    <citation type="journal article" date="2013" name="Stand. Genomic Sci.">
        <title>Complete genome sequence of Desulfocapsa sulfexigens, a marine deltaproteobacterium specialized in disproportionating inorganic sulfur compounds.</title>
        <authorList>
            <person name="Finster K.W."/>
            <person name="Kjeldsen K.U."/>
            <person name="Kube M."/>
            <person name="Reinhardt R."/>
            <person name="Mussmann M."/>
            <person name="Amann R."/>
            <person name="Schreiber L."/>
        </authorList>
    </citation>
    <scope>NUCLEOTIDE SEQUENCE [LARGE SCALE GENOMIC DNA]</scope>
    <source>
        <strain evidence="14">DSM 10523 / SB164P1</strain>
    </source>
</reference>
<evidence type="ECO:0000256" key="3">
    <source>
        <dbReference type="ARBA" id="ARBA00022723"/>
    </source>
</evidence>
<keyword evidence="3 9" id="KW-0479">Metal-binding</keyword>
<dbReference type="GO" id="GO:0005737">
    <property type="term" value="C:cytoplasm"/>
    <property type="evidence" value="ECO:0007669"/>
    <property type="project" value="TreeGrafter"/>
</dbReference>